<dbReference type="AlphaFoldDB" id="A0A8X6N107"/>
<dbReference type="OrthoDB" id="5846619at2759"/>
<evidence type="ECO:0000313" key="4">
    <source>
        <dbReference type="Proteomes" id="UP000887013"/>
    </source>
</evidence>
<gene>
    <name evidence="3" type="primary">AVEN_80182_1</name>
    <name evidence="3" type="ORF">NPIL_89451</name>
</gene>
<dbReference type="Proteomes" id="UP000887013">
    <property type="component" value="Unassembled WGS sequence"/>
</dbReference>
<evidence type="ECO:0000256" key="1">
    <source>
        <dbReference type="SAM" id="MobiDB-lite"/>
    </source>
</evidence>
<feature type="compositionally biased region" description="Basic and acidic residues" evidence="1">
    <location>
        <begin position="444"/>
        <end position="461"/>
    </location>
</feature>
<keyword evidence="4" id="KW-1185">Reference proteome</keyword>
<sequence length="598" mass="67137">MLSRNVCLDINTLKDLIPENDKCLLRRLTDKFLCEIMCDGEFEKACQVLLWSFEVQKRISSVNDAQNNEQISDSLQNAKEKGKNNIPIETTENDNKKLSNSAIDKIVPEKHPEHTDENNLAPSIINGKISTDLAKDSSQVTYPRIKNQQIEMPEDVNISNDQNKFAQIGQSKSIQNDPNKSVQNGLNKSVQNYPNKSVQRLENHVTLISTNVDEKEQIDINGATLDLNKNDLTRVDSTVEGSNTITENEQSGNDKDATGDNSENAANGKVEHAVNNNEKTKNTDVSNKNKTQTVPIDNDQNIYDNAKNTDITGEHIQKNANEDTAINKNEINENNQHQSNTHIISKTDKIDEKNQNQAKAIITTQGNIINKTENTLTDEKANILVKTEESDRIVPDYEKTSAKVSHKASTKDSAISKDPISKPDLSVVTESPSQAVTETTVALEKMEGDNDGHQLPDKDPDQYTNDSENNGDEDEYSRHDYGGNLYESSKTEESNPDIPNTADVPAPKEVVMTQNEKPMEFPARDSFGHESNDIQMIAAFPEQEDSHFFFYFLSIVLILMAGYLIFHNKQKIIALIVEGRHERNRRSHRAGYKKLETK</sequence>
<keyword evidence="2" id="KW-0472">Membrane</keyword>
<name>A0A8X6N107_NEPPI</name>
<feature type="region of interest" description="Disordered" evidence="1">
    <location>
        <begin position="238"/>
        <end position="302"/>
    </location>
</feature>
<organism evidence="3 4">
    <name type="scientific">Nephila pilipes</name>
    <name type="common">Giant wood spider</name>
    <name type="synonym">Nephila maculata</name>
    <dbReference type="NCBI Taxonomy" id="299642"/>
    <lineage>
        <taxon>Eukaryota</taxon>
        <taxon>Metazoa</taxon>
        <taxon>Ecdysozoa</taxon>
        <taxon>Arthropoda</taxon>
        <taxon>Chelicerata</taxon>
        <taxon>Arachnida</taxon>
        <taxon>Araneae</taxon>
        <taxon>Araneomorphae</taxon>
        <taxon>Entelegynae</taxon>
        <taxon>Araneoidea</taxon>
        <taxon>Nephilidae</taxon>
        <taxon>Nephila</taxon>
    </lineage>
</organism>
<dbReference type="Pfam" id="PF17818">
    <property type="entry name" value="KCT2"/>
    <property type="match status" value="1"/>
</dbReference>
<proteinExistence type="predicted"/>
<reference evidence="3" key="1">
    <citation type="submission" date="2020-08" db="EMBL/GenBank/DDBJ databases">
        <title>Multicomponent nature underlies the extraordinary mechanical properties of spider dragline silk.</title>
        <authorList>
            <person name="Kono N."/>
            <person name="Nakamura H."/>
            <person name="Mori M."/>
            <person name="Yoshida Y."/>
            <person name="Ohtoshi R."/>
            <person name="Malay A.D."/>
            <person name="Moran D.A.P."/>
            <person name="Tomita M."/>
            <person name="Numata K."/>
            <person name="Arakawa K."/>
        </authorList>
    </citation>
    <scope>NUCLEOTIDE SEQUENCE</scope>
</reference>
<dbReference type="InterPro" id="IPR037645">
    <property type="entry name" value="KCT2"/>
</dbReference>
<keyword evidence="2" id="KW-1133">Transmembrane helix</keyword>
<accession>A0A8X6N107</accession>
<feature type="compositionally biased region" description="Polar residues" evidence="1">
    <location>
        <begin position="238"/>
        <end position="251"/>
    </location>
</feature>
<comment type="caution">
    <text evidence="3">The sequence shown here is derived from an EMBL/GenBank/DDBJ whole genome shotgun (WGS) entry which is preliminary data.</text>
</comment>
<feature type="compositionally biased region" description="Polar residues" evidence="1">
    <location>
        <begin position="283"/>
        <end position="302"/>
    </location>
</feature>
<protein>
    <submittedName>
        <fullName evidence="3">Uncharacterized protein</fullName>
    </submittedName>
</protein>
<dbReference type="PANTHER" id="PTHR16502:SF0">
    <property type="entry name" value="KERATINOCYTE-ASSOCIATED TRANSMEMBRANE PROTEIN 2"/>
    <property type="match status" value="1"/>
</dbReference>
<evidence type="ECO:0000256" key="2">
    <source>
        <dbReference type="SAM" id="Phobius"/>
    </source>
</evidence>
<keyword evidence="2" id="KW-0812">Transmembrane</keyword>
<evidence type="ECO:0000313" key="3">
    <source>
        <dbReference type="EMBL" id="GFS88324.1"/>
    </source>
</evidence>
<feature type="compositionally biased region" description="Polar residues" evidence="1">
    <location>
        <begin position="428"/>
        <end position="440"/>
    </location>
</feature>
<feature type="transmembrane region" description="Helical" evidence="2">
    <location>
        <begin position="548"/>
        <end position="566"/>
    </location>
</feature>
<feature type="region of interest" description="Disordered" evidence="1">
    <location>
        <begin position="397"/>
        <end position="504"/>
    </location>
</feature>
<dbReference type="PANTHER" id="PTHR16502">
    <property type="entry name" value="KERATINOCYTE-ASSOCIATED TRANSMEMBRANE PROTEIN 2"/>
    <property type="match status" value="1"/>
</dbReference>
<dbReference type="EMBL" id="BMAW01052957">
    <property type="protein sequence ID" value="GFS88324.1"/>
    <property type="molecule type" value="Genomic_DNA"/>
</dbReference>